<dbReference type="Pfam" id="PF07591">
    <property type="entry name" value="PT-HINT"/>
    <property type="match status" value="1"/>
</dbReference>
<dbReference type="SUPFAM" id="SSF51294">
    <property type="entry name" value="Hedgehog/intein (Hint) domain"/>
    <property type="match status" value="1"/>
</dbReference>
<evidence type="ECO:0000313" key="4">
    <source>
        <dbReference type="EMBL" id="MEE6263560.1"/>
    </source>
</evidence>
<dbReference type="InterPro" id="IPR006141">
    <property type="entry name" value="Intein_N"/>
</dbReference>
<feature type="region of interest" description="Disordered" evidence="2">
    <location>
        <begin position="595"/>
        <end position="620"/>
    </location>
</feature>
<dbReference type="PANTHER" id="PTHR32305">
    <property type="match status" value="1"/>
</dbReference>
<dbReference type="InterPro" id="IPR036844">
    <property type="entry name" value="Hint_dom_sf"/>
</dbReference>
<feature type="region of interest" description="Disordered" evidence="2">
    <location>
        <begin position="983"/>
        <end position="1002"/>
    </location>
</feature>
<organism evidence="4 5">
    <name type="scientific">Plantactinospora sonchi</name>
    <dbReference type="NCBI Taxonomy" id="1544735"/>
    <lineage>
        <taxon>Bacteria</taxon>
        <taxon>Bacillati</taxon>
        <taxon>Actinomycetota</taxon>
        <taxon>Actinomycetes</taxon>
        <taxon>Micromonosporales</taxon>
        <taxon>Micromonosporaceae</taxon>
        <taxon>Plantactinospora</taxon>
    </lineage>
</organism>
<dbReference type="SMART" id="SM00306">
    <property type="entry name" value="HintN"/>
    <property type="match status" value="1"/>
</dbReference>
<dbReference type="PROSITE" id="PS50818">
    <property type="entry name" value="INTEIN_C_TER"/>
    <property type="match status" value="1"/>
</dbReference>
<dbReference type="NCBIfam" id="TIGR01643">
    <property type="entry name" value="YD_repeat_2x"/>
    <property type="match status" value="3"/>
</dbReference>
<dbReference type="InterPro" id="IPR031325">
    <property type="entry name" value="RHS_repeat"/>
</dbReference>
<dbReference type="Gene3D" id="2.170.16.10">
    <property type="entry name" value="Hedgehog/Intein (Hint) domain"/>
    <property type="match status" value="1"/>
</dbReference>
<dbReference type="InterPro" id="IPR003587">
    <property type="entry name" value="Hint_dom_N"/>
</dbReference>
<evidence type="ECO:0000256" key="1">
    <source>
        <dbReference type="ARBA" id="ARBA00022737"/>
    </source>
</evidence>
<keyword evidence="5" id="KW-1185">Reference proteome</keyword>
<dbReference type="PANTHER" id="PTHR32305:SF17">
    <property type="entry name" value="TRNA NUCLEASE WAPA"/>
    <property type="match status" value="1"/>
</dbReference>
<dbReference type="NCBIfam" id="TIGR01443">
    <property type="entry name" value="intein_Cterm"/>
    <property type="match status" value="1"/>
</dbReference>
<dbReference type="NCBIfam" id="TIGR03696">
    <property type="entry name" value="Rhs_assc_core"/>
    <property type="match status" value="1"/>
</dbReference>
<dbReference type="InterPro" id="IPR006530">
    <property type="entry name" value="YD"/>
</dbReference>
<dbReference type="EMBL" id="JAZGQK010000039">
    <property type="protein sequence ID" value="MEE6263560.1"/>
    <property type="molecule type" value="Genomic_DNA"/>
</dbReference>
<proteinExistence type="predicted"/>
<name>A0ABU7S454_9ACTN</name>
<comment type="caution">
    <text evidence="4">The sequence shown here is derived from an EMBL/GenBank/DDBJ whole genome shotgun (WGS) entry which is preliminary data.</text>
</comment>
<dbReference type="Pfam" id="PF05593">
    <property type="entry name" value="RHS_repeat"/>
    <property type="match status" value="1"/>
</dbReference>
<dbReference type="Pfam" id="PF25023">
    <property type="entry name" value="TEN_YD-shell"/>
    <property type="match status" value="1"/>
</dbReference>
<dbReference type="Proteomes" id="UP001332243">
    <property type="component" value="Unassembled WGS sequence"/>
</dbReference>
<sequence length="2018" mass="218014">MTTAGTLVAMSAGASGPAGSYQATPLQASSTWSAGGNSGAFMWSYPMRVPPAPGGLAPKLSLDYSSQSVDGRHAASNNQPSWIGEGFEMTAGGFIERRYKPCMKDMDGSANNDEETGDLCWETDNATLSLAGASGELIYNATEQRWHLRSDDGSRIERKTGASNGDNNGEYWVVTTTGGVQYWFGANRLPGWASGDPVTNSTWTVPVFGNDPGEPCRATEFADSDCVQAWRWNLDYVVDLNGNSMSYWYTKETNRYGRDLDPDDAPAYDRGGWLNRIDYGTRRDNGVDSVLDTPAPLRVDLGEANRCLSNCATHDEVRWPDTPWDTECAAAPCKDNFSPTFWRTKRLSTVTTQFRAGGGYEDAERWTLSHTFPDPGDGTRAGLWLDRISHTGLVGGSTSLPDVEFTYVQLANRVDTIDFAAAMNWMRIAKIRNETGGTLNVTYSAPDCVAGQTPTAHTNTRRCYPVRWQPEGHQDPVMDWFHKYVITTLYETDHTGGVPPQGSPRVIHSFDYFGGAAWHYNDDDGLIDAEDKTWSDYRGYGRVGVTVGDPGEQTYSETRYFRGMHGDRAGPSGGTRTATVDGINDEDWYAGLTREKKTFNGPGGPVVSRETADPWASPATATRTVNGDTVTARFTRNGTVTTYTALDAGRGDRVTKVTTGYDSYGMPVSVDDFGEDGVAGDEVCTKTDYTPRNTTAWLLDRVHRVQKYAVKCADTGGTLTEADVIGEARTWYDGQAFESTPTRGLATRTEEMATWNSGAPTFTTVGRKAYDAHGRETSSWDAMNFETKTAYTPTTGGPVTGTTVTNPMGHVTTTTLHPAWGSPTVVVDPNGKRTDQAHDGLGRLTSVWLPGRDKAAQTANVTFSYQLRTDAATSVATARLNAAGNYVTNYALFDGMLRPRQTQAASPSGGRLLTETFYDSAGRKAREFALYHATGTPGDTLVTATDPVHVPSQTRTVYDGASRVTASVFQPYADERWRTTTYHAGDRTDVTPPAGGTATSTRTDARGRTVELRHYHGAIPTPGTAGTWDATSYNHNRKGQPTGVTDPAGNDWTHTYDLRGRKVESTDPDLGTSVFTYDNAGRMTSVTDARGEKLAYLYDGLNRKRAVYDDQLGGTMRAQWIYDTIAKGHLSQSIRFIGSAAYETKIVGYTDLYQPTSTQIVIPAAETGLAGNYNFHNTWNIDGSLASTSLPSTNGDLTAETLTYGYSDLGQLTNLSSDYNTNASYVANTDYNALGQVDQYEFYTGTGGRVFQAFTRELETGRLTGVRTDRDQVAPYVLTDTSYSFDPAGNIDKIRDTAADPVDDTQCFGYDYLRRLTEAWTPASGDCTATRTVSGLGGPAPYSLSWTFNTVGNRLSQVAHLPSGNATTNYQYPATGAARPHALTSTTGAEAGTYTYDQAGNTLTRPTPSAGTQTLTWDAEGQLDTSTDATGGTRYIYDADGNRLIRRDPGGKTLYLPGQELRYTTGSSTTTCTRYYTFDGKTVASRTAAGLTWLSGDHQGTANVAVQAATQQATSRRQSPYGTPRGLMASWPNSRGFVGGTVDNTGLVHLSAREYDPTIGRFISVDPLQDLSDPSQWNGYVYANNTPITMSDPSGLLGSAGCAPGMVGGPGGCTGNENGHVPPSGGATSSVTVYPGGTTLVQDNGRVWINDWEVPLEVLRTIPDAPTVEQMAAGLDRYHIEHPVRGEGGVDRYGEESTRTGILLATWAGGIKGSHEYKLWAAGIGGQITSELGGMQGVVGPRLPRMGPGPRIGAGCTNSFDGDTEVLLADGDTKAIDEIEIGDVVLATDPETGRTVPRVVTDTIVGTGPKDLVDVTVDGVVITATANHPFYDAGRRRWVDAKALREGDLLRRPQGLTTVEQIRAYRAEWRTVYNLTVDEIHTYYVIAGDTPVLVHNANSCGLPVRIKGGQQVAGGSYKLSKAELAFVNDLLKRKPNFQVFRADGKASMGDFLVIDRSNPRSPVGWAVELKTSSGGFPGEQFRNASSLTSRYGLSDFRMIAGTPSEMLDALSVGRSSWN</sequence>
<evidence type="ECO:0000313" key="5">
    <source>
        <dbReference type="Proteomes" id="UP001332243"/>
    </source>
</evidence>
<dbReference type="CDD" id="cd00081">
    <property type="entry name" value="Hint"/>
    <property type="match status" value="1"/>
</dbReference>
<dbReference type="InterPro" id="IPR056823">
    <property type="entry name" value="TEN-like_YD-shell"/>
</dbReference>
<dbReference type="InterPro" id="IPR050708">
    <property type="entry name" value="T6SS_VgrG/RHS"/>
</dbReference>
<protein>
    <submittedName>
        <fullName evidence="4">Polymorphic toxin-type HINT domain-containing protein</fullName>
    </submittedName>
</protein>
<evidence type="ECO:0000256" key="2">
    <source>
        <dbReference type="SAM" id="MobiDB-lite"/>
    </source>
</evidence>
<accession>A0ABU7S454</accession>
<reference evidence="4 5" key="1">
    <citation type="submission" date="2024-01" db="EMBL/GenBank/DDBJ databases">
        <title>Genome insights into Plantactinospora sonchi sp. nov.</title>
        <authorList>
            <person name="Wang L."/>
        </authorList>
    </citation>
    <scope>NUCLEOTIDE SEQUENCE [LARGE SCALE GENOMIC DNA]</scope>
    <source>
        <strain evidence="4 5">NEAU-QY2</strain>
    </source>
</reference>
<dbReference type="InterPro" id="IPR022385">
    <property type="entry name" value="Rhs_assc_core"/>
</dbReference>
<feature type="domain" description="Hint" evidence="3">
    <location>
        <begin position="1757"/>
        <end position="1854"/>
    </location>
</feature>
<evidence type="ECO:0000259" key="3">
    <source>
        <dbReference type="SMART" id="SM00306"/>
    </source>
</evidence>
<dbReference type="PROSITE" id="PS50817">
    <property type="entry name" value="INTEIN_N_TER"/>
    <property type="match status" value="1"/>
</dbReference>
<gene>
    <name evidence="4" type="ORF">V1633_34305</name>
</gene>
<keyword evidence="1" id="KW-0677">Repeat</keyword>
<dbReference type="RefSeq" id="WP_331218460.1">
    <property type="nucleotide sequence ID" value="NZ_JAZGQK010000039.1"/>
</dbReference>
<dbReference type="Gene3D" id="2.180.10.10">
    <property type="entry name" value="RHS repeat-associated core"/>
    <property type="match status" value="2"/>
</dbReference>
<dbReference type="InterPro" id="IPR030934">
    <property type="entry name" value="Intein_C"/>
</dbReference>